<sequence>MEVDDSISPRLCPFLEEHKEDILCGPVWLASGLDLSGHAGMLTLTSPKLVKGHCTLKGQHTHAIPSELCALSMTLTHMHENGGLAIQMSGTREDGSPVISAPLEPLFSGMAGGKYRSFLIHVKAANDRGVEELCNGARPVVRIPSLKPQSVKGHSLASLLAKVVPGKDKSAAKIDAGTSSRKVDNLRGCDLLQEVSVTIRRFKKTCIPKERVQRCAMLQFSDFHEKLLNTLCKNTDDGLATEHAQSLVLDILCWLAGVHSNGPGSLREGKESLLSKTRKCLSDIVRTCFFEAGRSIAHKCARFLALCIR</sequence>
<proteinExistence type="predicted"/>
<evidence type="ECO:0000313" key="2">
    <source>
        <dbReference type="Proteomes" id="UP000228934"/>
    </source>
</evidence>
<dbReference type="AlphaFoldDB" id="A0A2G9REW1"/>
<evidence type="ECO:0000313" key="1">
    <source>
        <dbReference type="EMBL" id="PIO26409.1"/>
    </source>
</evidence>
<gene>
    <name evidence="1" type="ORF">AB205_0093660</name>
</gene>
<dbReference type="EMBL" id="KV946916">
    <property type="protein sequence ID" value="PIO26409.1"/>
    <property type="molecule type" value="Genomic_DNA"/>
</dbReference>
<reference evidence="2" key="1">
    <citation type="journal article" date="2017" name="Nat. Commun.">
        <title>The North American bullfrog draft genome provides insight into hormonal regulation of long noncoding RNA.</title>
        <authorList>
            <person name="Hammond S.A."/>
            <person name="Warren R.L."/>
            <person name="Vandervalk B.P."/>
            <person name="Kucuk E."/>
            <person name="Khan H."/>
            <person name="Gibb E.A."/>
            <person name="Pandoh P."/>
            <person name="Kirk H."/>
            <person name="Zhao Y."/>
            <person name="Jones M."/>
            <person name="Mungall A.J."/>
            <person name="Coope R."/>
            <person name="Pleasance S."/>
            <person name="Moore R.A."/>
            <person name="Holt R.A."/>
            <person name="Round J.M."/>
            <person name="Ohora S."/>
            <person name="Walle B.V."/>
            <person name="Veldhoen N."/>
            <person name="Helbing C.C."/>
            <person name="Birol I."/>
        </authorList>
    </citation>
    <scope>NUCLEOTIDE SEQUENCE [LARGE SCALE GENOMIC DNA]</scope>
</reference>
<dbReference type="Proteomes" id="UP000228934">
    <property type="component" value="Unassembled WGS sequence"/>
</dbReference>
<organism evidence="1 2">
    <name type="scientific">Aquarana catesbeiana</name>
    <name type="common">American bullfrog</name>
    <name type="synonym">Rana catesbeiana</name>
    <dbReference type="NCBI Taxonomy" id="8400"/>
    <lineage>
        <taxon>Eukaryota</taxon>
        <taxon>Metazoa</taxon>
        <taxon>Chordata</taxon>
        <taxon>Craniata</taxon>
        <taxon>Vertebrata</taxon>
        <taxon>Euteleostomi</taxon>
        <taxon>Amphibia</taxon>
        <taxon>Batrachia</taxon>
        <taxon>Anura</taxon>
        <taxon>Neobatrachia</taxon>
        <taxon>Ranoidea</taxon>
        <taxon>Ranidae</taxon>
        <taxon>Aquarana</taxon>
    </lineage>
</organism>
<keyword evidence="2" id="KW-1185">Reference proteome</keyword>
<dbReference type="OrthoDB" id="2196114at2759"/>
<accession>A0A2G9REW1</accession>
<protein>
    <submittedName>
        <fullName evidence="1">Uncharacterized protein</fullName>
    </submittedName>
</protein>
<name>A0A2G9REW1_AQUCT</name>